<sequence length="554" mass="62770">MPSPYPKTNDILQGVEFKAPIADNAAHILSAEAIAFLATLHRSFNGTRLQLLQNRKLAQKERDAGKLPDFLPETKHIREDQTWVGPPLSPGLEDRRVEITGPTDRKMVINALNSKVATYMADFEDSSTPTWFNATDGQVNLYDAIRQTIELKSPKKTYQLDLSNDRKLPTLIVRPRGWHLNEYHLWIDGEPISGSLFDFGLYFFNNAKESIARGVGPYFYLPKMEHHLEAKLWNDVFNFSEDYIRISRGTIRATVLIETLPAVFQLDEIIFQLRNHSSGLNCGRWDYIFSYIKSLRNHPSFILPDRAQVNMSVGFMDSYVKRLIYTCHKRQVHAMGGMAALIPIKNDPIANKKAMESVYKDKLREVLAGHDGTWIAHPAIADIALDVFNKYMPGPNQINITRNETAALAVSNNSLLSPFVSGGKVTEKGVRANISIGLGYIEAWLRGTGCVAINFLMEDAATAEVSRSQLNQWVKHGVYTDEGVLIDKRYVSRLLDEEVEKLISNAPRGHKYKEATKFYKPEITDEKYSDFITLPLYEEITKQTATRSINAQKL</sequence>
<dbReference type="InterPro" id="IPR048355">
    <property type="entry name" value="MS_C"/>
</dbReference>
<comment type="subunit">
    <text evidence="9">Interacts with PEX9.</text>
</comment>
<comment type="similarity">
    <text evidence="2 11">Belongs to the malate synthase family.</text>
</comment>
<dbReference type="InterPro" id="IPR046363">
    <property type="entry name" value="MS_N_TIM-barrel_dom"/>
</dbReference>
<dbReference type="PIRSF" id="PIRSF001363">
    <property type="entry name" value="Malate_synth"/>
    <property type="match status" value="1"/>
</dbReference>
<comment type="caution">
    <text evidence="15">The sequence shown here is derived from an EMBL/GenBank/DDBJ whole genome shotgun (WGS) entry which is preliminary data.</text>
</comment>
<feature type="domain" description="Malate synthase TIM barrel" evidence="12">
    <location>
        <begin position="170"/>
        <end position="416"/>
    </location>
</feature>
<evidence type="ECO:0000256" key="10">
    <source>
        <dbReference type="PIRSR" id="PIRSR001363-1"/>
    </source>
</evidence>
<dbReference type="InterPro" id="IPR044856">
    <property type="entry name" value="Malate_synth_C_sf"/>
</dbReference>
<feature type="active site" description="Proton acceptor" evidence="10">
    <location>
        <position position="174"/>
    </location>
</feature>
<dbReference type="GO" id="GO:0004474">
    <property type="term" value="F:malate synthase activity"/>
    <property type="evidence" value="ECO:0007669"/>
    <property type="project" value="UniProtKB-EC"/>
</dbReference>
<evidence type="ECO:0000259" key="14">
    <source>
        <dbReference type="Pfam" id="PF20659"/>
    </source>
</evidence>
<dbReference type="GO" id="GO:0006097">
    <property type="term" value="P:glyoxylate cycle"/>
    <property type="evidence" value="ECO:0007669"/>
    <property type="project" value="UniProtKB-KW"/>
</dbReference>
<evidence type="ECO:0000256" key="7">
    <source>
        <dbReference type="ARBA" id="ARBA00023140"/>
    </source>
</evidence>
<dbReference type="InterPro" id="IPR048356">
    <property type="entry name" value="MS_N"/>
</dbReference>
<name>A0AAV5QMI8_9ASCO</name>
<dbReference type="CDD" id="cd00727">
    <property type="entry name" value="malate_synt_A"/>
    <property type="match status" value="1"/>
</dbReference>
<evidence type="ECO:0000259" key="13">
    <source>
        <dbReference type="Pfam" id="PF20656"/>
    </source>
</evidence>
<proteinExistence type="inferred from homology"/>
<feature type="domain" description="Malate synthase C-terminal" evidence="14">
    <location>
        <begin position="425"/>
        <end position="540"/>
    </location>
</feature>
<dbReference type="PROSITE" id="PS00510">
    <property type="entry name" value="MALATE_SYNTHASE"/>
    <property type="match status" value="1"/>
</dbReference>
<evidence type="ECO:0000313" key="15">
    <source>
        <dbReference type="EMBL" id="GMM35993.1"/>
    </source>
</evidence>
<dbReference type="EC" id="2.3.3.9" evidence="3 11"/>
<evidence type="ECO:0000256" key="11">
    <source>
        <dbReference type="RuleBase" id="RU000555"/>
    </source>
</evidence>
<evidence type="ECO:0000313" key="16">
    <source>
        <dbReference type="Proteomes" id="UP001360560"/>
    </source>
</evidence>
<dbReference type="InterPro" id="IPR006252">
    <property type="entry name" value="Malate_synthA"/>
</dbReference>
<evidence type="ECO:0000256" key="4">
    <source>
        <dbReference type="ARBA" id="ARBA00022435"/>
    </source>
</evidence>
<organism evidence="15 16">
    <name type="scientific">Saccharomycopsis crataegensis</name>
    <dbReference type="NCBI Taxonomy" id="43959"/>
    <lineage>
        <taxon>Eukaryota</taxon>
        <taxon>Fungi</taxon>
        <taxon>Dikarya</taxon>
        <taxon>Ascomycota</taxon>
        <taxon>Saccharomycotina</taxon>
        <taxon>Saccharomycetes</taxon>
        <taxon>Saccharomycopsidaceae</taxon>
        <taxon>Saccharomycopsis</taxon>
    </lineage>
</organism>
<dbReference type="InterPro" id="IPR011076">
    <property type="entry name" value="Malate_synth_sf"/>
</dbReference>
<dbReference type="Proteomes" id="UP001360560">
    <property type="component" value="Unassembled WGS sequence"/>
</dbReference>
<evidence type="ECO:0000256" key="1">
    <source>
        <dbReference type="ARBA" id="ARBA00004253"/>
    </source>
</evidence>
<gene>
    <name evidence="15" type="ORF">DASC09_033180</name>
</gene>
<evidence type="ECO:0000256" key="8">
    <source>
        <dbReference type="ARBA" id="ARBA00047918"/>
    </source>
</evidence>
<dbReference type="InterPro" id="IPR001465">
    <property type="entry name" value="Malate_synthase_TIM"/>
</dbReference>
<dbReference type="FunFam" id="3.20.20.360:FF:000001">
    <property type="entry name" value="Malate synthase"/>
    <property type="match status" value="1"/>
</dbReference>
<dbReference type="Pfam" id="PF20659">
    <property type="entry name" value="MS_C"/>
    <property type="match status" value="1"/>
</dbReference>
<keyword evidence="5 11" id="KW-0816">Tricarboxylic acid cycle</keyword>
<keyword evidence="16" id="KW-1185">Reference proteome</keyword>
<evidence type="ECO:0000259" key="12">
    <source>
        <dbReference type="Pfam" id="PF01274"/>
    </source>
</evidence>
<dbReference type="Pfam" id="PF01274">
    <property type="entry name" value="MS_TIM-barrel"/>
    <property type="match status" value="1"/>
</dbReference>
<dbReference type="AlphaFoldDB" id="A0AAV5QMI8"/>
<dbReference type="Pfam" id="PF20656">
    <property type="entry name" value="MS_N"/>
    <property type="match status" value="1"/>
</dbReference>
<reference evidence="15 16" key="1">
    <citation type="journal article" date="2023" name="Elife">
        <title>Identification of key yeast species and microbe-microbe interactions impacting larval growth of Drosophila in the wild.</title>
        <authorList>
            <person name="Mure A."/>
            <person name="Sugiura Y."/>
            <person name="Maeda R."/>
            <person name="Honda K."/>
            <person name="Sakurai N."/>
            <person name="Takahashi Y."/>
            <person name="Watada M."/>
            <person name="Katoh T."/>
            <person name="Gotoh A."/>
            <person name="Gotoh Y."/>
            <person name="Taniguchi I."/>
            <person name="Nakamura K."/>
            <person name="Hayashi T."/>
            <person name="Katayama T."/>
            <person name="Uemura T."/>
            <person name="Hattori Y."/>
        </authorList>
    </citation>
    <scope>NUCLEOTIDE SEQUENCE [LARGE SCALE GENOMIC DNA]</scope>
    <source>
        <strain evidence="15 16">SC-9</strain>
    </source>
</reference>
<dbReference type="GeneID" id="90073968"/>
<dbReference type="Gene3D" id="1.20.1220.12">
    <property type="entry name" value="Malate synthase, domain III"/>
    <property type="match status" value="1"/>
</dbReference>
<keyword evidence="6 11" id="KW-0808">Transferase</keyword>
<dbReference type="RefSeq" id="XP_064852989.1">
    <property type="nucleotide sequence ID" value="XM_064996917.1"/>
</dbReference>
<evidence type="ECO:0000256" key="9">
    <source>
        <dbReference type="ARBA" id="ARBA00062394"/>
    </source>
</evidence>
<protein>
    <recommendedName>
        <fullName evidence="3 11">Malate synthase</fullName>
        <ecNumber evidence="3 11">2.3.3.9</ecNumber>
    </recommendedName>
</protein>
<dbReference type="PANTHER" id="PTHR42902:SF1">
    <property type="entry name" value="MALATE SYNTHASE 1-RELATED"/>
    <property type="match status" value="1"/>
</dbReference>
<dbReference type="NCBIfam" id="TIGR01344">
    <property type="entry name" value="malate_syn_A"/>
    <property type="match status" value="1"/>
</dbReference>
<dbReference type="GO" id="GO:0005782">
    <property type="term" value="C:peroxisomal matrix"/>
    <property type="evidence" value="ECO:0007669"/>
    <property type="project" value="UniProtKB-SubCell"/>
</dbReference>
<comment type="subcellular location">
    <subcellularLocation>
        <location evidence="1">Peroxisome matrix</location>
    </subcellularLocation>
</comment>
<accession>A0AAV5QMI8</accession>
<comment type="pathway">
    <text evidence="11">Carbohydrate metabolism; glyoxylate cycle; (S)-malate from isocitrate: step 2/2.</text>
</comment>
<dbReference type="EMBL" id="BTFZ01000011">
    <property type="protein sequence ID" value="GMM35993.1"/>
    <property type="molecule type" value="Genomic_DNA"/>
</dbReference>
<dbReference type="SUPFAM" id="SSF51645">
    <property type="entry name" value="Malate synthase G"/>
    <property type="match status" value="1"/>
</dbReference>
<evidence type="ECO:0000256" key="6">
    <source>
        <dbReference type="ARBA" id="ARBA00022679"/>
    </source>
</evidence>
<feature type="active site" description="Proton donor" evidence="10">
    <location>
        <position position="459"/>
    </location>
</feature>
<evidence type="ECO:0000256" key="5">
    <source>
        <dbReference type="ARBA" id="ARBA00022532"/>
    </source>
</evidence>
<dbReference type="PANTHER" id="PTHR42902">
    <property type="entry name" value="MALATE SYNTHASE"/>
    <property type="match status" value="1"/>
</dbReference>
<evidence type="ECO:0000256" key="2">
    <source>
        <dbReference type="ARBA" id="ARBA00006394"/>
    </source>
</evidence>
<dbReference type="InterPro" id="IPR019830">
    <property type="entry name" value="Malate_synthase_CS"/>
</dbReference>
<evidence type="ECO:0000256" key="3">
    <source>
        <dbReference type="ARBA" id="ARBA00012636"/>
    </source>
</evidence>
<comment type="catalytic activity">
    <reaction evidence="8 11">
        <text>glyoxylate + acetyl-CoA + H2O = (S)-malate + CoA + H(+)</text>
        <dbReference type="Rhea" id="RHEA:18181"/>
        <dbReference type="ChEBI" id="CHEBI:15377"/>
        <dbReference type="ChEBI" id="CHEBI:15378"/>
        <dbReference type="ChEBI" id="CHEBI:15589"/>
        <dbReference type="ChEBI" id="CHEBI:36655"/>
        <dbReference type="ChEBI" id="CHEBI:57287"/>
        <dbReference type="ChEBI" id="CHEBI:57288"/>
        <dbReference type="EC" id="2.3.3.9"/>
    </reaction>
</comment>
<keyword evidence="4 11" id="KW-0329">Glyoxylate bypass</keyword>
<dbReference type="Gene3D" id="3.20.20.360">
    <property type="entry name" value="Malate synthase, domain 3"/>
    <property type="match status" value="1"/>
</dbReference>
<feature type="domain" description="Malate synthase N-terminal" evidence="13">
    <location>
        <begin position="14"/>
        <end position="76"/>
    </location>
</feature>
<dbReference type="GO" id="GO:0006099">
    <property type="term" value="P:tricarboxylic acid cycle"/>
    <property type="evidence" value="ECO:0007669"/>
    <property type="project" value="UniProtKB-KW"/>
</dbReference>
<dbReference type="FunFam" id="1.20.1220.12:FF:000001">
    <property type="entry name" value="Malate synthase"/>
    <property type="match status" value="1"/>
</dbReference>
<keyword evidence="7" id="KW-0576">Peroxisome</keyword>